<dbReference type="EC" id="2.7.11.32" evidence="5"/>
<evidence type="ECO:0000313" key="6">
    <source>
        <dbReference type="Proteomes" id="UP001314181"/>
    </source>
</evidence>
<keyword evidence="4" id="KW-0418">Kinase</keyword>
<evidence type="ECO:0000313" key="5">
    <source>
        <dbReference type="EMBL" id="CAK8162518.1"/>
    </source>
</evidence>
<name>A0ABM9N894_9RICK</name>
<reference evidence="5 6" key="1">
    <citation type="submission" date="2024-01" db="EMBL/GenBank/DDBJ databases">
        <authorList>
            <person name="Kunselman E."/>
        </authorList>
    </citation>
    <scope>NUCLEOTIDE SEQUENCE [LARGE SCALE GENOMIC DNA]</scope>
    <source>
        <strain evidence="5">2 abalone samples</strain>
    </source>
</reference>
<keyword evidence="1" id="KW-0723">Serine/threonine-protein kinase</keyword>
<dbReference type="PANTHER" id="PTHR31756">
    <property type="entry name" value="PYRUVATE, PHOSPHATE DIKINASE REGULATORY PROTEIN 1, CHLOROPLASTIC"/>
    <property type="match status" value="1"/>
</dbReference>
<protein>
    <submittedName>
        <fullName evidence="5">Pyruvate, phosphate dikinase regulatory protein</fullName>
        <ecNumber evidence="5">2.7.11.32</ecNumber>
        <ecNumber evidence="5">2.7.4.27</ecNumber>
    </submittedName>
</protein>
<dbReference type="EC" id="2.7.4.27" evidence="5"/>
<dbReference type="Proteomes" id="UP001314181">
    <property type="component" value="Unassembled WGS sequence"/>
</dbReference>
<dbReference type="RefSeq" id="WP_338363615.1">
    <property type="nucleotide sequence ID" value="NZ_CAWVOK010000009.1"/>
</dbReference>
<organism evidence="5 6">
    <name type="scientific">Candidatus Xenohaliotis californiensis</name>
    <dbReference type="NCBI Taxonomy" id="84677"/>
    <lineage>
        <taxon>Bacteria</taxon>
        <taxon>Pseudomonadati</taxon>
        <taxon>Pseudomonadota</taxon>
        <taxon>Alphaproteobacteria</taxon>
        <taxon>Rickettsiales</taxon>
        <taxon>Anaplasmataceae</taxon>
        <taxon>Candidatus Xenohaliotis</taxon>
    </lineage>
</organism>
<keyword evidence="6" id="KW-1185">Reference proteome</keyword>
<gene>
    <name evidence="5" type="ORF">CAXC1_180026</name>
</gene>
<evidence type="ECO:0000256" key="4">
    <source>
        <dbReference type="ARBA" id="ARBA00022777"/>
    </source>
</evidence>
<evidence type="ECO:0000256" key="1">
    <source>
        <dbReference type="ARBA" id="ARBA00022527"/>
    </source>
</evidence>
<keyword evidence="5" id="KW-0670">Pyruvate</keyword>
<dbReference type="NCBIfam" id="NF003742">
    <property type="entry name" value="PRK05339.1"/>
    <property type="match status" value="1"/>
</dbReference>
<evidence type="ECO:0000256" key="3">
    <source>
        <dbReference type="ARBA" id="ARBA00022741"/>
    </source>
</evidence>
<sequence length="268" mass="30304">MQHHNVYLVSDFTCETTATIARAIFANFNTIKIQSYMWPLVSSEKSVNNLMSNIKKKPGIVICTIFNDRVQNYLIKQCNKINVHCIPAISGIIKDLEKYLHTKISTNKNQMSGKKSLSRIDAVEYTLAHDDGQNPSSLAEADIIIVGVSRTSKSPTSIYLAYRYFKVANIPFIGNTPSAKIIESLKQNFIVGLTIEMNKLIELRENRMCAMGMTTKNQPYTNHEDVGDEINAANKLFQHNNWPIIDVTQSSVEETAARIIQLYNIRKN</sequence>
<dbReference type="PANTHER" id="PTHR31756:SF3">
    <property type="entry name" value="PYRUVATE, PHOSPHATE DIKINASE REGULATORY PROTEIN 1, CHLOROPLASTIC"/>
    <property type="match status" value="1"/>
</dbReference>
<keyword evidence="2 5" id="KW-0808">Transferase</keyword>
<dbReference type="EMBL" id="CAWVOK010000009">
    <property type="protein sequence ID" value="CAK8162518.1"/>
    <property type="molecule type" value="Genomic_DNA"/>
</dbReference>
<dbReference type="GO" id="GO:0016740">
    <property type="term" value="F:transferase activity"/>
    <property type="evidence" value="ECO:0007669"/>
    <property type="project" value="UniProtKB-KW"/>
</dbReference>
<evidence type="ECO:0000256" key="2">
    <source>
        <dbReference type="ARBA" id="ARBA00022679"/>
    </source>
</evidence>
<comment type="caution">
    <text evidence="5">The sequence shown here is derived from an EMBL/GenBank/DDBJ whole genome shotgun (WGS) entry which is preliminary data.</text>
</comment>
<proteinExistence type="predicted"/>
<dbReference type="InterPro" id="IPR005177">
    <property type="entry name" value="Kinase-pyrophosphorylase"/>
</dbReference>
<accession>A0ABM9N894</accession>
<dbReference type="Pfam" id="PF03618">
    <property type="entry name" value="Kinase-PPPase"/>
    <property type="match status" value="1"/>
</dbReference>
<keyword evidence="3" id="KW-0547">Nucleotide-binding</keyword>